<reference evidence="3" key="1">
    <citation type="submission" date="2018-05" db="EMBL/GenBank/DDBJ databases">
        <authorList>
            <person name="Lanie J.A."/>
            <person name="Ng W.-L."/>
            <person name="Kazmierczak K.M."/>
            <person name="Andrzejewski T.M."/>
            <person name="Davidsen T.M."/>
            <person name="Wayne K.J."/>
            <person name="Tettelin H."/>
            <person name="Glass J.I."/>
            <person name="Rusch D."/>
            <person name="Podicherti R."/>
            <person name="Tsui H.-C.T."/>
            <person name="Winkler M.E."/>
        </authorList>
    </citation>
    <scope>NUCLEOTIDE SEQUENCE</scope>
</reference>
<feature type="region of interest" description="Disordered" evidence="1">
    <location>
        <begin position="331"/>
        <end position="350"/>
    </location>
</feature>
<gene>
    <name evidence="3" type="ORF">METZ01_LOCUS128188</name>
</gene>
<dbReference type="AlphaFoldDB" id="A0A381YEB7"/>
<evidence type="ECO:0000259" key="2">
    <source>
        <dbReference type="Pfam" id="PF01796"/>
    </source>
</evidence>
<dbReference type="InterPro" id="IPR002878">
    <property type="entry name" value="ChsH2_C"/>
</dbReference>
<dbReference type="SUPFAM" id="SSF53901">
    <property type="entry name" value="Thiolase-like"/>
    <property type="match status" value="2"/>
</dbReference>
<dbReference type="Gene3D" id="3.40.47.10">
    <property type="match status" value="1"/>
</dbReference>
<dbReference type="Pfam" id="PF01796">
    <property type="entry name" value="OB_ChsH2_C"/>
    <property type="match status" value="1"/>
</dbReference>
<dbReference type="EMBL" id="UINC01018028">
    <property type="protein sequence ID" value="SVA75334.1"/>
    <property type="molecule type" value="Genomic_DNA"/>
</dbReference>
<dbReference type="SUPFAM" id="SSF50249">
    <property type="entry name" value="Nucleic acid-binding proteins"/>
    <property type="match status" value="1"/>
</dbReference>
<evidence type="ECO:0000313" key="3">
    <source>
        <dbReference type="EMBL" id="SVA75334.1"/>
    </source>
</evidence>
<dbReference type="InterPro" id="IPR016039">
    <property type="entry name" value="Thiolase-like"/>
</dbReference>
<dbReference type="InterPro" id="IPR012340">
    <property type="entry name" value="NA-bd_OB-fold"/>
</dbReference>
<proteinExistence type="predicted"/>
<organism evidence="3">
    <name type="scientific">marine metagenome</name>
    <dbReference type="NCBI Taxonomy" id="408172"/>
    <lineage>
        <taxon>unclassified sequences</taxon>
        <taxon>metagenomes</taxon>
        <taxon>ecological metagenomes</taxon>
    </lineage>
</organism>
<sequence length="467" mass="48670">MSGSRGILAYGTHVPYSRLARSAIGEVMGSGGGRGHRSVASYDEDTTTMGVEAARRALAVAGPGPEAVWFSTVAPAYLDKTNATVIHAALRLDASVPALDFGGASRSAVGALRTALEGASRTLVVASDIRVGLPTGPEDGGGGDAAVAVLSGCSEDGPLLAEYLGGATSTTEFTDRWRTPGDDHSRTWEDRFGEQAYLPLVHRAWADALDATGLTTEDVTVAAVVGLHGRATRKAASGLGVAIADDRSETVGNSGAAHPALLLADVLDTAKPGAVVAMVVLADGCEVLFFRATDALAAGRPERSVAAQIEDRADVAYTRYLAWRGLLRVQPANRPEPNRPSSPAALRRSTWKHGFVGSTDRTTGITHLPPSRVGIAGGDVDDMDPAPMADAVGSVVTFTVDRLAHSPSPPVVFAVVDFDGGGRMPIELTDVDPSAVAIGDRVEMTFRRLSTSDGLHNYFWKGRPLRG</sequence>
<dbReference type="GO" id="GO:0016746">
    <property type="term" value="F:acyltransferase activity"/>
    <property type="evidence" value="ECO:0007669"/>
    <property type="project" value="InterPro"/>
</dbReference>
<accession>A0A381YEB7</accession>
<name>A0A381YEB7_9ZZZZ</name>
<evidence type="ECO:0000256" key="1">
    <source>
        <dbReference type="SAM" id="MobiDB-lite"/>
    </source>
</evidence>
<feature type="domain" description="ChsH2 C-terminal OB-fold" evidence="2">
    <location>
        <begin position="392"/>
        <end position="447"/>
    </location>
</feature>
<protein>
    <recommendedName>
        <fullName evidence="2">ChsH2 C-terminal OB-fold domain-containing protein</fullName>
    </recommendedName>
</protein>